<feature type="domain" description="Ribosome maturation factor RimP C-terminal" evidence="5">
    <location>
        <begin position="75"/>
        <end position="143"/>
    </location>
</feature>
<name>A0ABR7M9F4_9BACT</name>
<dbReference type="Proteomes" id="UP000765802">
    <property type="component" value="Unassembled WGS sequence"/>
</dbReference>
<dbReference type="Gene3D" id="3.30.300.70">
    <property type="entry name" value="RimP-like superfamily, N-terminal"/>
    <property type="match status" value="1"/>
</dbReference>
<comment type="similarity">
    <text evidence="3">Belongs to the RimP family.</text>
</comment>
<evidence type="ECO:0000313" key="7">
    <source>
        <dbReference type="Proteomes" id="UP000765802"/>
    </source>
</evidence>
<dbReference type="InterPro" id="IPR003728">
    <property type="entry name" value="Ribosome_maturation_RimP"/>
</dbReference>
<organism evidence="6 7">
    <name type="scientific">Flavihumibacter stibioxidans</name>
    <dbReference type="NCBI Taxonomy" id="1834163"/>
    <lineage>
        <taxon>Bacteria</taxon>
        <taxon>Pseudomonadati</taxon>
        <taxon>Bacteroidota</taxon>
        <taxon>Chitinophagia</taxon>
        <taxon>Chitinophagales</taxon>
        <taxon>Chitinophagaceae</taxon>
        <taxon>Flavihumibacter</taxon>
    </lineage>
</organism>
<comment type="subcellular location">
    <subcellularLocation>
        <location evidence="3">Cytoplasm</location>
    </subcellularLocation>
</comment>
<accession>A0ABR7M9F4</accession>
<protein>
    <recommendedName>
        <fullName evidence="3">Ribosome maturation factor RimP</fullName>
    </recommendedName>
</protein>
<dbReference type="PANTHER" id="PTHR33867:SF1">
    <property type="entry name" value="RIBOSOME MATURATION FACTOR RIMP"/>
    <property type="match status" value="1"/>
</dbReference>
<proteinExistence type="inferred from homology"/>
<dbReference type="InterPro" id="IPR028989">
    <property type="entry name" value="RimP_N"/>
</dbReference>
<comment type="function">
    <text evidence="3">Required for maturation of 30S ribosomal subunits.</text>
</comment>
<dbReference type="InterPro" id="IPR036847">
    <property type="entry name" value="RimP_C_sf"/>
</dbReference>
<dbReference type="PANTHER" id="PTHR33867">
    <property type="entry name" value="RIBOSOME MATURATION FACTOR RIMP"/>
    <property type="match status" value="1"/>
</dbReference>
<evidence type="ECO:0000256" key="2">
    <source>
        <dbReference type="ARBA" id="ARBA00022517"/>
    </source>
</evidence>
<dbReference type="CDD" id="cd01734">
    <property type="entry name" value="YlxS_C"/>
    <property type="match status" value="1"/>
</dbReference>
<gene>
    <name evidence="3" type="primary">rimP</name>
    <name evidence="6" type="ORF">BC349_09305</name>
</gene>
<sequence>MQELLEGDKDCFLVEVKVKPTNNFKIFLDADSGISIARCVSFNRALYKKIEEAGWFPEGDFSLEVSSPGLDEPLKMWRQYRKNIGRNVEVTLQDTTKIAGKLLEVTEDGIVVEETKGKNKKKEVIAHSLLFENIKQTKIQVVF</sequence>
<dbReference type="SUPFAM" id="SSF74942">
    <property type="entry name" value="YhbC-like, C-terminal domain"/>
    <property type="match status" value="1"/>
</dbReference>
<dbReference type="Pfam" id="PF17384">
    <property type="entry name" value="DUF150_C"/>
    <property type="match status" value="1"/>
</dbReference>
<feature type="domain" description="Ribosome maturation factor RimP N-terminal" evidence="4">
    <location>
        <begin position="10"/>
        <end position="71"/>
    </location>
</feature>
<dbReference type="SUPFAM" id="SSF75420">
    <property type="entry name" value="YhbC-like, N-terminal domain"/>
    <property type="match status" value="1"/>
</dbReference>
<dbReference type="Pfam" id="PF02576">
    <property type="entry name" value="RimP_N"/>
    <property type="match status" value="1"/>
</dbReference>
<keyword evidence="7" id="KW-1185">Reference proteome</keyword>
<dbReference type="InterPro" id="IPR035956">
    <property type="entry name" value="RimP_N_sf"/>
</dbReference>
<evidence type="ECO:0000259" key="5">
    <source>
        <dbReference type="Pfam" id="PF17384"/>
    </source>
</evidence>
<dbReference type="EMBL" id="MBUA01000012">
    <property type="protein sequence ID" value="MBC6491228.1"/>
    <property type="molecule type" value="Genomic_DNA"/>
</dbReference>
<evidence type="ECO:0000256" key="3">
    <source>
        <dbReference type="HAMAP-Rule" id="MF_01077"/>
    </source>
</evidence>
<evidence type="ECO:0000313" key="6">
    <source>
        <dbReference type="EMBL" id="MBC6491228.1"/>
    </source>
</evidence>
<dbReference type="InterPro" id="IPR028998">
    <property type="entry name" value="RimP_C"/>
</dbReference>
<keyword evidence="1 3" id="KW-0963">Cytoplasm</keyword>
<reference evidence="6 7" key="1">
    <citation type="submission" date="2016-07" db="EMBL/GenBank/DDBJ databases">
        <title>Genome analysis of Flavihumibacter stibioxidans YS-17.</title>
        <authorList>
            <person name="Shi K."/>
            <person name="Han Y."/>
            <person name="Wang G."/>
        </authorList>
    </citation>
    <scope>NUCLEOTIDE SEQUENCE [LARGE SCALE GENOMIC DNA]</scope>
    <source>
        <strain evidence="6 7">YS-17</strain>
    </source>
</reference>
<evidence type="ECO:0000259" key="4">
    <source>
        <dbReference type="Pfam" id="PF02576"/>
    </source>
</evidence>
<keyword evidence="2 3" id="KW-0690">Ribosome biogenesis</keyword>
<dbReference type="HAMAP" id="MF_01077">
    <property type="entry name" value="RimP"/>
    <property type="match status" value="1"/>
</dbReference>
<comment type="caution">
    <text evidence="6">The sequence shown here is derived from an EMBL/GenBank/DDBJ whole genome shotgun (WGS) entry which is preliminary data.</text>
</comment>
<evidence type="ECO:0000256" key="1">
    <source>
        <dbReference type="ARBA" id="ARBA00022490"/>
    </source>
</evidence>